<dbReference type="Pfam" id="PF00149">
    <property type="entry name" value="Metallophos"/>
    <property type="match status" value="1"/>
</dbReference>
<feature type="region of interest" description="Disordered" evidence="5">
    <location>
        <begin position="339"/>
        <end position="389"/>
    </location>
</feature>
<dbReference type="PANTHER" id="PTHR42988">
    <property type="entry name" value="PHOSPHOHYDROLASE"/>
    <property type="match status" value="1"/>
</dbReference>
<organism evidence="7 8">
    <name type="scientific">Halorussus caseinilyticus</name>
    <dbReference type="NCBI Taxonomy" id="3034025"/>
    <lineage>
        <taxon>Archaea</taxon>
        <taxon>Methanobacteriati</taxon>
        <taxon>Methanobacteriota</taxon>
        <taxon>Stenosarchaea group</taxon>
        <taxon>Halobacteria</taxon>
        <taxon>Halobacteriales</taxon>
        <taxon>Haladaptataceae</taxon>
        <taxon>Halorussus</taxon>
    </lineage>
</organism>
<dbReference type="EC" id="3.1.-.-" evidence="7"/>
<evidence type="ECO:0000313" key="7">
    <source>
        <dbReference type="EMBL" id="MFC7082523.1"/>
    </source>
</evidence>
<sequence>MTTEGSAVYRRRDATTTADDAETPEIRARRGPATLARFARPRADTRTTLAVVSDPHLSTDKEGTWKVFHRTEDRLRAAIADANDRGVDGVVFAGDLTEDGRPEDFDGAADVLADLDAPFVAVPGNHDVPKAFDDHDTPPVAEFADRFAPGEFPFRTQFGGVDVLGLNSASAPGGELDATHDGAISDDQLSWLESTLPETDAALVVSHHNLPGLDAAVGADGYAPHPPVGDAPAFVDALRATTPSTSRVTFTCPPQSPATFGDSSAPRSRRSRRPTPSRRSVPRGLPSGWCPWPTPRASRRPTTSPGPTPTGAGTSPRWSKTSFRTCRWWTSDEPVVRAYESARPRRERAADAHAVGGTSGRTGAHERCAGGPARDGPRSSLTRLSVAGR</sequence>
<keyword evidence="1" id="KW-0479">Metal-binding</keyword>
<dbReference type="Gene3D" id="3.60.21.10">
    <property type="match status" value="1"/>
</dbReference>
<dbReference type="AlphaFoldDB" id="A0ABD5WTL0"/>
<evidence type="ECO:0000256" key="4">
    <source>
        <dbReference type="ARBA" id="ARBA00025742"/>
    </source>
</evidence>
<feature type="compositionally biased region" description="Basic residues" evidence="5">
    <location>
        <begin position="267"/>
        <end position="276"/>
    </location>
</feature>
<evidence type="ECO:0000313" key="8">
    <source>
        <dbReference type="Proteomes" id="UP001596407"/>
    </source>
</evidence>
<feature type="compositionally biased region" description="Basic and acidic residues" evidence="5">
    <location>
        <begin position="340"/>
        <end position="351"/>
    </location>
</feature>
<keyword evidence="3" id="KW-0408">Iron</keyword>
<keyword evidence="8" id="KW-1185">Reference proteome</keyword>
<accession>A0ABD5WTL0</accession>
<evidence type="ECO:0000256" key="1">
    <source>
        <dbReference type="ARBA" id="ARBA00022723"/>
    </source>
</evidence>
<evidence type="ECO:0000256" key="3">
    <source>
        <dbReference type="ARBA" id="ARBA00023004"/>
    </source>
</evidence>
<evidence type="ECO:0000256" key="5">
    <source>
        <dbReference type="SAM" id="MobiDB-lite"/>
    </source>
</evidence>
<feature type="domain" description="Calcineurin-like phosphoesterase" evidence="6">
    <location>
        <begin position="48"/>
        <end position="216"/>
    </location>
</feature>
<comment type="similarity">
    <text evidence="4">Belongs to the cyclic nucleotide phosphodiesterase class-III family.</text>
</comment>
<gene>
    <name evidence="7" type="ORF">ACFQJ6_23020</name>
</gene>
<dbReference type="Proteomes" id="UP001596407">
    <property type="component" value="Unassembled WGS sequence"/>
</dbReference>
<name>A0ABD5WTL0_9EURY</name>
<feature type="region of interest" description="Disordered" evidence="5">
    <location>
        <begin position="1"/>
        <end position="31"/>
    </location>
</feature>
<feature type="compositionally biased region" description="Low complexity" evidence="5">
    <location>
        <begin position="300"/>
        <end position="317"/>
    </location>
</feature>
<dbReference type="EMBL" id="JBHSZH010000005">
    <property type="protein sequence ID" value="MFC7082523.1"/>
    <property type="molecule type" value="Genomic_DNA"/>
</dbReference>
<dbReference type="PANTHER" id="PTHR42988:SF2">
    <property type="entry name" value="CYCLIC NUCLEOTIDE PHOSPHODIESTERASE CBUA0032-RELATED"/>
    <property type="match status" value="1"/>
</dbReference>
<dbReference type="InterPro" id="IPR004843">
    <property type="entry name" value="Calcineurin-like_PHP"/>
</dbReference>
<dbReference type="RefSeq" id="WP_382210354.1">
    <property type="nucleotide sequence ID" value="NZ_JBHSZH010000005.1"/>
</dbReference>
<reference evidence="7 8" key="1">
    <citation type="journal article" date="2019" name="Int. J. Syst. Evol. Microbiol.">
        <title>The Global Catalogue of Microorganisms (GCM) 10K type strain sequencing project: providing services to taxonomists for standard genome sequencing and annotation.</title>
        <authorList>
            <consortium name="The Broad Institute Genomics Platform"/>
            <consortium name="The Broad Institute Genome Sequencing Center for Infectious Disease"/>
            <person name="Wu L."/>
            <person name="Ma J."/>
        </authorList>
    </citation>
    <scope>NUCLEOTIDE SEQUENCE [LARGE SCALE GENOMIC DNA]</scope>
    <source>
        <strain evidence="7 8">DT72</strain>
    </source>
</reference>
<dbReference type="GO" id="GO:0016787">
    <property type="term" value="F:hydrolase activity"/>
    <property type="evidence" value="ECO:0007669"/>
    <property type="project" value="UniProtKB-KW"/>
</dbReference>
<evidence type="ECO:0000259" key="6">
    <source>
        <dbReference type="Pfam" id="PF00149"/>
    </source>
</evidence>
<dbReference type="InterPro" id="IPR029052">
    <property type="entry name" value="Metallo-depent_PP-like"/>
</dbReference>
<dbReference type="GO" id="GO:0046872">
    <property type="term" value="F:metal ion binding"/>
    <property type="evidence" value="ECO:0007669"/>
    <property type="project" value="UniProtKB-KW"/>
</dbReference>
<feature type="compositionally biased region" description="Polar residues" evidence="5">
    <location>
        <begin position="245"/>
        <end position="262"/>
    </location>
</feature>
<protein>
    <submittedName>
        <fullName evidence="7">Metallophosphoesterase family protein</fullName>
        <ecNumber evidence="7">3.1.-.-</ecNumber>
    </submittedName>
</protein>
<keyword evidence="2 7" id="KW-0378">Hydrolase</keyword>
<evidence type="ECO:0000256" key="2">
    <source>
        <dbReference type="ARBA" id="ARBA00022801"/>
    </source>
</evidence>
<dbReference type="InterPro" id="IPR050884">
    <property type="entry name" value="CNP_phosphodiesterase-III"/>
</dbReference>
<feature type="region of interest" description="Disordered" evidence="5">
    <location>
        <begin position="245"/>
        <end position="319"/>
    </location>
</feature>
<comment type="caution">
    <text evidence="7">The sequence shown here is derived from an EMBL/GenBank/DDBJ whole genome shotgun (WGS) entry which is preliminary data.</text>
</comment>
<dbReference type="SUPFAM" id="SSF56300">
    <property type="entry name" value="Metallo-dependent phosphatases"/>
    <property type="match status" value="1"/>
</dbReference>
<proteinExistence type="inferred from homology"/>